<keyword evidence="1" id="KW-0479">Metal-binding</keyword>
<dbReference type="EMBL" id="BMQK01000010">
    <property type="protein sequence ID" value="GGQ68848.1"/>
    <property type="molecule type" value="Genomic_DNA"/>
</dbReference>
<dbReference type="GO" id="GO:0002100">
    <property type="term" value="P:tRNA wobble adenosine to inosine editing"/>
    <property type="evidence" value="ECO:0007669"/>
    <property type="project" value="TreeGrafter"/>
</dbReference>
<dbReference type="Proteomes" id="UP000620156">
    <property type="component" value="Unassembled WGS sequence"/>
</dbReference>
<keyword evidence="5" id="KW-1185">Reference proteome</keyword>
<dbReference type="InterPro" id="IPR016193">
    <property type="entry name" value="Cytidine_deaminase-like"/>
</dbReference>
<dbReference type="InterPro" id="IPR002125">
    <property type="entry name" value="CMP_dCMP_dom"/>
</dbReference>
<dbReference type="PANTHER" id="PTHR11079">
    <property type="entry name" value="CYTOSINE DEAMINASE FAMILY MEMBER"/>
    <property type="match status" value="1"/>
</dbReference>
<dbReference type="PANTHER" id="PTHR11079:SF202">
    <property type="entry name" value="TRNA-SPECIFIC ADENOSINE DEAMINASE"/>
    <property type="match status" value="1"/>
</dbReference>
<sequence>MPEAVAWARAARWPFGAVLVALDGGAVAAGAANSAEDGDMTAHAEMNLLREAAARGVRLRDHAVVSTAEPCPMCAGALLWAGVPAVAFGTAGARLTALGVPQIDLSFESVARRSSVGPRPAVARGVRADLTDPLYEELARLWRGAGGS</sequence>
<reference evidence="4" key="1">
    <citation type="journal article" date="2014" name="Int. J. Syst. Evol. Microbiol.">
        <title>Complete genome sequence of Corynebacterium casei LMG S-19264T (=DSM 44701T), isolated from a smear-ripened cheese.</title>
        <authorList>
            <consortium name="US DOE Joint Genome Institute (JGI-PGF)"/>
            <person name="Walter F."/>
            <person name="Albersmeier A."/>
            <person name="Kalinowski J."/>
            <person name="Ruckert C."/>
        </authorList>
    </citation>
    <scope>NUCLEOTIDE SEQUENCE</scope>
    <source>
        <strain evidence="4">JCM 3131</strain>
    </source>
</reference>
<dbReference type="PROSITE" id="PS00903">
    <property type="entry name" value="CYT_DCMP_DEAMINASES_1"/>
    <property type="match status" value="1"/>
</dbReference>
<evidence type="ECO:0000313" key="5">
    <source>
        <dbReference type="Proteomes" id="UP000620156"/>
    </source>
</evidence>
<dbReference type="CDD" id="cd01285">
    <property type="entry name" value="nucleoside_deaminase"/>
    <property type="match status" value="1"/>
</dbReference>
<gene>
    <name evidence="4" type="ORF">GCM10010145_43220</name>
</gene>
<dbReference type="PROSITE" id="PS51747">
    <property type="entry name" value="CYT_DCMP_DEAMINASES_2"/>
    <property type="match status" value="1"/>
</dbReference>
<dbReference type="Gene3D" id="3.40.140.10">
    <property type="entry name" value="Cytidine Deaminase, domain 2"/>
    <property type="match status" value="1"/>
</dbReference>
<dbReference type="GO" id="GO:0008270">
    <property type="term" value="F:zinc ion binding"/>
    <property type="evidence" value="ECO:0007669"/>
    <property type="project" value="InterPro"/>
</dbReference>
<organism evidence="4 5">
    <name type="scientific">Streptomyces ruber</name>
    <dbReference type="NCBI Taxonomy" id="83378"/>
    <lineage>
        <taxon>Bacteria</taxon>
        <taxon>Bacillati</taxon>
        <taxon>Actinomycetota</taxon>
        <taxon>Actinomycetes</taxon>
        <taxon>Kitasatosporales</taxon>
        <taxon>Streptomycetaceae</taxon>
        <taxon>Streptomyces</taxon>
    </lineage>
</organism>
<evidence type="ECO:0000259" key="3">
    <source>
        <dbReference type="PROSITE" id="PS51747"/>
    </source>
</evidence>
<evidence type="ECO:0000256" key="1">
    <source>
        <dbReference type="ARBA" id="ARBA00022723"/>
    </source>
</evidence>
<keyword evidence="2" id="KW-0862">Zinc</keyword>
<evidence type="ECO:0000256" key="2">
    <source>
        <dbReference type="ARBA" id="ARBA00022833"/>
    </source>
</evidence>
<proteinExistence type="predicted"/>
<protein>
    <submittedName>
        <fullName evidence="4">tRNA-specific adenosine deaminase</fullName>
    </submittedName>
</protein>
<dbReference type="GO" id="GO:0052717">
    <property type="term" value="F:tRNA-specific adenosine-34 deaminase activity"/>
    <property type="evidence" value="ECO:0007669"/>
    <property type="project" value="TreeGrafter"/>
</dbReference>
<dbReference type="AlphaFoldDB" id="A0A918EVR0"/>
<name>A0A918EVR0_9ACTN</name>
<accession>A0A918EVR0</accession>
<comment type="caution">
    <text evidence="4">The sequence shown here is derived from an EMBL/GenBank/DDBJ whole genome shotgun (WGS) entry which is preliminary data.</text>
</comment>
<dbReference type="SUPFAM" id="SSF53927">
    <property type="entry name" value="Cytidine deaminase-like"/>
    <property type="match status" value="1"/>
</dbReference>
<dbReference type="InterPro" id="IPR016192">
    <property type="entry name" value="APOBEC/CMP_deaminase_Zn-bd"/>
</dbReference>
<evidence type="ECO:0000313" key="4">
    <source>
        <dbReference type="EMBL" id="GGQ68848.1"/>
    </source>
</evidence>
<feature type="domain" description="CMP/dCMP-type deaminase" evidence="3">
    <location>
        <begin position="1"/>
        <end position="102"/>
    </location>
</feature>
<reference evidence="4" key="2">
    <citation type="submission" date="2020-09" db="EMBL/GenBank/DDBJ databases">
        <authorList>
            <person name="Sun Q."/>
            <person name="Ohkuma M."/>
        </authorList>
    </citation>
    <scope>NUCLEOTIDE SEQUENCE</scope>
    <source>
        <strain evidence="4">JCM 3131</strain>
    </source>
</reference>
<dbReference type="Pfam" id="PF00383">
    <property type="entry name" value="dCMP_cyt_deam_1"/>
    <property type="match status" value="1"/>
</dbReference>